<feature type="binding site" evidence="8">
    <location>
        <position position="136"/>
    </location>
    <ligand>
        <name>Zn(2+)</name>
        <dbReference type="ChEBI" id="CHEBI:29105"/>
    </ligand>
</feature>
<feature type="binding site" evidence="7">
    <location>
        <position position="147"/>
    </location>
    <ligand>
        <name>substrate</name>
    </ligand>
</feature>
<evidence type="ECO:0000256" key="5">
    <source>
        <dbReference type="PIRNR" id="PIRNR038994"/>
    </source>
</evidence>
<feature type="binding site" evidence="7">
    <location>
        <position position="236"/>
    </location>
    <ligand>
        <name>substrate</name>
    </ligand>
</feature>
<feature type="binding site" evidence="8">
    <location>
        <position position="225"/>
    </location>
    <ligand>
        <name>Zn(2+)</name>
        <dbReference type="ChEBI" id="CHEBI:29105"/>
    </ligand>
</feature>
<dbReference type="Gene3D" id="3.20.20.140">
    <property type="entry name" value="Metal-dependent hydrolases"/>
    <property type="match status" value="1"/>
</dbReference>
<organism evidence="10 11">
    <name type="scientific">Nocardia seriolae</name>
    <dbReference type="NCBI Taxonomy" id="37332"/>
    <lineage>
        <taxon>Bacteria</taxon>
        <taxon>Bacillati</taxon>
        <taxon>Actinomycetota</taxon>
        <taxon>Actinomycetes</taxon>
        <taxon>Mycobacteriales</taxon>
        <taxon>Nocardiaceae</taxon>
        <taxon>Nocardia</taxon>
    </lineage>
</organism>
<evidence type="ECO:0000256" key="2">
    <source>
        <dbReference type="ARBA" id="ARBA00022723"/>
    </source>
</evidence>
<comment type="cofactor">
    <cofactor evidence="8">
        <name>a divalent metal cation</name>
        <dbReference type="ChEBI" id="CHEBI:60240"/>
    </cofactor>
    <text evidence="8">Binds 1 divalent metal cation per subunit.</text>
</comment>
<dbReference type="GO" id="GO:0006040">
    <property type="term" value="P:amino sugar metabolic process"/>
    <property type="evidence" value="ECO:0007669"/>
    <property type="project" value="UniProtKB-ARBA"/>
</dbReference>
<dbReference type="PIRSF" id="PIRSF038994">
    <property type="entry name" value="NagA"/>
    <property type="match status" value="1"/>
</dbReference>
<keyword evidence="3 5" id="KW-0378">Hydrolase</keyword>
<dbReference type="GO" id="GO:0016787">
    <property type="term" value="F:hydrolase activity"/>
    <property type="evidence" value="ECO:0007669"/>
    <property type="project" value="UniProtKB-KW"/>
</dbReference>
<dbReference type="InterPro" id="IPR011059">
    <property type="entry name" value="Metal-dep_hydrolase_composite"/>
</dbReference>
<dbReference type="SUPFAM" id="SSF51338">
    <property type="entry name" value="Composite domain of metallo-dependent hydrolases"/>
    <property type="match status" value="1"/>
</dbReference>
<keyword evidence="11" id="KW-1185">Reference proteome</keyword>
<accession>A0ABC9YSP0</accession>
<evidence type="ECO:0000256" key="3">
    <source>
        <dbReference type="ARBA" id="ARBA00022801"/>
    </source>
</evidence>
<dbReference type="Proteomes" id="UP000037179">
    <property type="component" value="Unassembled WGS sequence"/>
</dbReference>
<gene>
    <name evidence="10" type="ORF">NSK11_contig00036-0031</name>
</gene>
<keyword evidence="4 5" id="KW-0119">Carbohydrate metabolism</keyword>
<feature type="binding site" evidence="7">
    <location>
        <begin position="228"/>
        <end position="229"/>
    </location>
    <ligand>
        <name>substrate</name>
    </ligand>
</feature>
<evidence type="ECO:0000313" key="11">
    <source>
        <dbReference type="Proteomes" id="UP000037179"/>
    </source>
</evidence>
<evidence type="ECO:0000256" key="8">
    <source>
        <dbReference type="PIRSR" id="PIRSR038994-3"/>
    </source>
</evidence>
<reference evidence="11" key="1">
    <citation type="submission" date="2015-07" db="EMBL/GenBank/DDBJ databases">
        <title>Nocardia seriolae U-1 whole genome shotgun sequence.</title>
        <authorList>
            <person name="Imajoh M."/>
            <person name="Fukumoto Y."/>
            <person name="Sukeda M."/>
            <person name="Yamane J."/>
            <person name="Yamasaki K."/>
            <person name="Shimizu M."/>
            <person name="Ohnishi K."/>
            <person name="Oshima S."/>
        </authorList>
    </citation>
    <scope>NUCLEOTIDE SEQUENCE [LARGE SCALE GENOMIC DNA]</scope>
    <source>
        <strain evidence="11">U-1</strain>
    </source>
</reference>
<evidence type="ECO:0000256" key="4">
    <source>
        <dbReference type="ARBA" id="ARBA00023277"/>
    </source>
</evidence>
<reference evidence="10 11" key="2">
    <citation type="journal article" date="2016" name="Genome Announc.">
        <title>Draft Genome Sequence of Erythromycin- and Oxytetracycline-Sensitive Nocardia seriolae Strain U-1 (NBRC 110359).</title>
        <authorList>
            <person name="Imajoh M."/>
            <person name="Sukeda M."/>
            <person name="Shimizu M."/>
            <person name="Yamane J."/>
            <person name="Ohnishi K."/>
            <person name="Oshima S."/>
        </authorList>
    </citation>
    <scope>NUCLEOTIDE SEQUENCE [LARGE SCALE GENOMIC DNA]</scope>
    <source>
        <strain evidence="10 11">U-1</strain>
    </source>
</reference>
<feature type="binding site" evidence="7">
    <location>
        <begin position="317"/>
        <end position="319"/>
    </location>
    <ligand>
        <name>substrate</name>
    </ligand>
</feature>
<feature type="domain" description="Amidohydrolase-related" evidence="9">
    <location>
        <begin position="61"/>
        <end position="375"/>
    </location>
</feature>
<comment type="similarity">
    <text evidence="1 5">Belongs to the metallo-dependent hydrolases superfamily. NagA family.</text>
</comment>
<evidence type="ECO:0000256" key="6">
    <source>
        <dbReference type="PIRSR" id="PIRSR038994-1"/>
    </source>
</evidence>
<keyword evidence="2 8" id="KW-0479">Metal-binding</keyword>
<dbReference type="InterPro" id="IPR032466">
    <property type="entry name" value="Metal_Hydrolase"/>
</dbReference>
<dbReference type="InterPro" id="IPR006680">
    <property type="entry name" value="Amidohydro-rel"/>
</dbReference>
<dbReference type="InterPro" id="IPR003764">
    <property type="entry name" value="GlcNAc_6-P_deAcase"/>
</dbReference>
<evidence type="ECO:0000256" key="7">
    <source>
        <dbReference type="PIRSR" id="PIRSR038994-2"/>
    </source>
</evidence>
<protein>
    <submittedName>
        <fullName evidence="10">N-acetylglucosamine-6-phosphate deacetylase</fullName>
    </submittedName>
</protein>
<feature type="binding site" evidence="8">
    <location>
        <position position="202"/>
    </location>
    <ligand>
        <name>Zn(2+)</name>
        <dbReference type="ChEBI" id="CHEBI:29105"/>
    </ligand>
</feature>
<dbReference type="Gene3D" id="2.30.40.10">
    <property type="entry name" value="Urease, subunit C, domain 1"/>
    <property type="match status" value="1"/>
</dbReference>
<dbReference type="EMBL" id="BBYQ01000036">
    <property type="protein sequence ID" value="GAP28442.1"/>
    <property type="molecule type" value="Genomic_DNA"/>
</dbReference>
<proteinExistence type="inferred from homology"/>
<dbReference type="SUPFAM" id="SSF51556">
    <property type="entry name" value="Metallo-dependent hydrolases"/>
    <property type="match status" value="1"/>
</dbReference>
<comment type="caution">
    <text evidence="10">The sequence shown here is derived from an EMBL/GenBank/DDBJ whole genome shotgun (WGS) entry which is preliminary data.</text>
</comment>
<evidence type="ECO:0000259" key="9">
    <source>
        <dbReference type="Pfam" id="PF01979"/>
    </source>
</evidence>
<dbReference type="AlphaFoldDB" id="A0ABC9YSP0"/>
<feature type="active site" description="Proton donor/acceptor" evidence="6">
    <location>
        <position position="284"/>
    </location>
</feature>
<dbReference type="PANTHER" id="PTHR11113:SF14">
    <property type="entry name" value="N-ACETYLGLUCOSAMINE-6-PHOSPHATE DEACETYLASE"/>
    <property type="match status" value="1"/>
</dbReference>
<dbReference type="Pfam" id="PF01979">
    <property type="entry name" value="Amidohydro_1"/>
    <property type="match status" value="1"/>
</dbReference>
<sequence>MDAGSVAEYGVSHVRGRVIAPAAQFEDAVVSVHGDRVVAVEDLPNWRALHPESAEPEYLGTVLPGLVDIHNHGGAGHRMDTTDPAEATAAAEFHRSRGTTTLLAALVTAEPDLMLAQAGTLRGLAEAGVIGGIHCEGPCLAKTRCGAHDPDRLRLPDPEWTARLLDASGGWLRIMTLAPELPGARELARELADVGVTVSLGHTDADYATFSKALWPSGFATSVTHLGNGMPPMHHRAPGPVAAAITAAARDRVVVELIGDGVHVEPGFAAMVFATADRVALITDAMQAAGMPDGEYRLGPQPVVVRDGVARVPGGSIAGGTADLLRCVRWAVRECGVPLRDAVRAATLTPAAAAGLSDVGDLRPGCRADLLVVDEELRPRRVLYRGRWSR</sequence>
<dbReference type="PANTHER" id="PTHR11113">
    <property type="entry name" value="N-ACETYLGLUCOSAMINE-6-PHOSPHATE DEACETYLASE"/>
    <property type="match status" value="1"/>
</dbReference>
<feature type="binding site" evidence="7">
    <location>
        <position position="263"/>
    </location>
    <ligand>
        <name>substrate</name>
    </ligand>
</feature>
<evidence type="ECO:0000313" key="10">
    <source>
        <dbReference type="EMBL" id="GAP28442.1"/>
    </source>
</evidence>
<evidence type="ECO:0000256" key="1">
    <source>
        <dbReference type="ARBA" id="ARBA00010716"/>
    </source>
</evidence>
<dbReference type="GO" id="GO:0046872">
    <property type="term" value="F:metal ion binding"/>
    <property type="evidence" value="ECO:0007669"/>
    <property type="project" value="UniProtKB-KW"/>
</dbReference>
<name>A0ABC9YSP0_9NOCA</name>